<dbReference type="EMBL" id="LXQA010023493">
    <property type="protein sequence ID" value="MCH92804.1"/>
    <property type="molecule type" value="Genomic_DNA"/>
</dbReference>
<protein>
    <submittedName>
        <fullName evidence="2">Uncharacterized protein</fullName>
    </submittedName>
</protein>
<feature type="region of interest" description="Disordered" evidence="1">
    <location>
        <begin position="1"/>
        <end position="76"/>
    </location>
</feature>
<feature type="non-terminal residue" evidence="2">
    <location>
        <position position="76"/>
    </location>
</feature>
<comment type="caution">
    <text evidence="2">The sequence shown here is derived from an EMBL/GenBank/DDBJ whole genome shotgun (WGS) entry which is preliminary data.</text>
</comment>
<evidence type="ECO:0000313" key="3">
    <source>
        <dbReference type="Proteomes" id="UP000265520"/>
    </source>
</evidence>
<name>A0A392N2T1_9FABA</name>
<proteinExistence type="predicted"/>
<dbReference type="AlphaFoldDB" id="A0A392N2T1"/>
<feature type="compositionally biased region" description="Polar residues" evidence="1">
    <location>
        <begin position="1"/>
        <end position="20"/>
    </location>
</feature>
<feature type="compositionally biased region" description="Basic and acidic residues" evidence="1">
    <location>
        <begin position="21"/>
        <end position="39"/>
    </location>
</feature>
<dbReference type="Proteomes" id="UP000265520">
    <property type="component" value="Unassembled WGS sequence"/>
</dbReference>
<keyword evidence="3" id="KW-1185">Reference proteome</keyword>
<organism evidence="2 3">
    <name type="scientific">Trifolium medium</name>
    <dbReference type="NCBI Taxonomy" id="97028"/>
    <lineage>
        <taxon>Eukaryota</taxon>
        <taxon>Viridiplantae</taxon>
        <taxon>Streptophyta</taxon>
        <taxon>Embryophyta</taxon>
        <taxon>Tracheophyta</taxon>
        <taxon>Spermatophyta</taxon>
        <taxon>Magnoliopsida</taxon>
        <taxon>eudicotyledons</taxon>
        <taxon>Gunneridae</taxon>
        <taxon>Pentapetalae</taxon>
        <taxon>rosids</taxon>
        <taxon>fabids</taxon>
        <taxon>Fabales</taxon>
        <taxon>Fabaceae</taxon>
        <taxon>Papilionoideae</taxon>
        <taxon>50 kb inversion clade</taxon>
        <taxon>NPAAA clade</taxon>
        <taxon>Hologalegina</taxon>
        <taxon>IRL clade</taxon>
        <taxon>Trifolieae</taxon>
        <taxon>Trifolium</taxon>
    </lineage>
</organism>
<reference evidence="2 3" key="1">
    <citation type="journal article" date="2018" name="Front. Plant Sci.">
        <title>Red Clover (Trifolium pratense) and Zigzag Clover (T. medium) - A Picture of Genomic Similarities and Differences.</title>
        <authorList>
            <person name="Dluhosova J."/>
            <person name="Istvanek J."/>
            <person name="Nedelnik J."/>
            <person name="Repkova J."/>
        </authorList>
    </citation>
    <scope>NUCLEOTIDE SEQUENCE [LARGE SCALE GENOMIC DNA]</scope>
    <source>
        <strain evidence="3">cv. 10/8</strain>
        <tissue evidence="2">Leaf</tissue>
    </source>
</reference>
<evidence type="ECO:0000256" key="1">
    <source>
        <dbReference type="SAM" id="MobiDB-lite"/>
    </source>
</evidence>
<accession>A0A392N2T1</accession>
<feature type="compositionally biased region" description="Polar residues" evidence="1">
    <location>
        <begin position="51"/>
        <end position="62"/>
    </location>
</feature>
<evidence type="ECO:0000313" key="2">
    <source>
        <dbReference type="EMBL" id="MCH92804.1"/>
    </source>
</evidence>
<sequence>MENSSDIASANRDNFSTSLRETSKGPSREMEVTPPDHMKKGSKKIKVNSKQGQISANLNSQDNSDDDFQEARKTLE</sequence>